<dbReference type="InterPro" id="IPR013766">
    <property type="entry name" value="Thioredoxin_domain"/>
</dbReference>
<dbReference type="Pfam" id="PF00085">
    <property type="entry name" value="Thioredoxin"/>
    <property type="match status" value="1"/>
</dbReference>
<protein>
    <submittedName>
        <fullName evidence="3">TlpA disulfide reductase family protein</fullName>
    </submittedName>
</protein>
<dbReference type="SUPFAM" id="SSF52833">
    <property type="entry name" value="Thioredoxin-like"/>
    <property type="match status" value="1"/>
</dbReference>
<dbReference type="CDD" id="cd02966">
    <property type="entry name" value="TlpA_like_family"/>
    <property type="match status" value="1"/>
</dbReference>
<organism evidence="3 4">
    <name type="scientific">Candidatus Pseudobacter hemicellulosilyticus</name>
    <dbReference type="NCBI Taxonomy" id="3121375"/>
    <lineage>
        <taxon>Bacteria</taxon>
        <taxon>Pseudomonadati</taxon>
        <taxon>Bacteroidota</taxon>
        <taxon>Chitinophagia</taxon>
        <taxon>Chitinophagales</taxon>
        <taxon>Chitinophagaceae</taxon>
        <taxon>Pseudobacter</taxon>
    </lineage>
</organism>
<proteinExistence type="predicted"/>
<sequence length="443" mass="49193">MKSINILFLLLMAACCSMAQTGRLQALSIGQPVPELPFRGMINYSKANPSIRDFKGKLVILDFWASTCATCIASFPKMEALQREFPDELQVILVNATESNAVIRKKFERSRLYKPGIGLSGLPSVNGDSNWRTLFPYHTVPHHVWIGADGKVLAITNYYNATPEHVRAVLSGKQVSMALKKDLSLEGHSFFSDGLIVPSHPSQHLTMSSAFGAYLPGGGGGEAITRDTANGLLRKGFYGTTPLFLLKRIYAEEGGPAARVLVLSNRQDKLIPPADKNLRDNWLLANGCSYEIQLPLAQEPDLDKLMKEDLNRFLGIKYGVEAGREERTLPALVLVKTDGGPRPSTGEPAVYHSDTSAEWENSKWPMITDYLSRKLEDPGKPLLFLDETGLDDGHFRTTMQLPASSLKDPELLREHLRRYNLDLERTERTVSVVVVRDKMDPGK</sequence>
<dbReference type="PANTHER" id="PTHR42852:SF13">
    <property type="entry name" value="PROTEIN DIPZ"/>
    <property type="match status" value="1"/>
</dbReference>
<dbReference type="PROSITE" id="PS51257">
    <property type="entry name" value="PROKAR_LIPOPROTEIN"/>
    <property type="match status" value="1"/>
</dbReference>
<feature type="signal peptide" evidence="1">
    <location>
        <begin position="1"/>
        <end position="19"/>
    </location>
</feature>
<reference evidence="3" key="1">
    <citation type="submission" date="2023-03" db="EMBL/GenBank/DDBJ databases">
        <title>Andean soil-derived lignocellulolytic bacterial consortium as a source of novel taxa and putative plastic-active enzymes.</title>
        <authorList>
            <person name="Diaz-Garcia L."/>
            <person name="Chuvochina M."/>
            <person name="Feuerriegel G."/>
            <person name="Bunk B."/>
            <person name="Sproer C."/>
            <person name="Streit W.R."/>
            <person name="Rodriguez L.M."/>
            <person name="Overmann J."/>
            <person name="Jimenez D.J."/>
        </authorList>
    </citation>
    <scope>NUCLEOTIDE SEQUENCE</scope>
    <source>
        <strain evidence="3">MAG 7</strain>
    </source>
</reference>
<dbReference type="Gene3D" id="3.40.30.10">
    <property type="entry name" value="Glutaredoxin"/>
    <property type="match status" value="1"/>
</dbReference>
<dbReference type="AlphaFoldDB" id="A0AAJ5WTV4"/>
<dbReference type="Proteomes" id="UP001220610">
    <property type="component" value="Chromosome"/>
</dbReference>
<evidence type="ECO:0000256" key="1">
    <source>
        <dbReference type="SAM" id="SignalP"/>
    </source>
</evidence>
<dbReference type="EMBL" id="CP119311">
    <property type="protein sequence ID" value="WEK36059.1"/>
    <property type="molecule type" value="Genomic_DNA"/>
</dbReference>
<name>A0AAJ5WTV4_9BACT</name>
<keyword evidence="1" id="KW-0732">Signal</keyword>
<dbReference type="PROSITE" id="PS51352">
    <property type="entry name" value="THIOREDOXIN_2"/>
    <property type="match status" value="1"/>
</dbReference>
<evidence type="ECO:0000313" key="3">
    <source>
        <dbReference type="EMBL" id="WEK36059.1"/>
    </source>
</evidence>
<dbReference type="PANTHER" id="PTHR42852">
    <property type="entry name" value="THIOL:DISULFIDE INTERCHANGE PROTEIN DSBE"/>
    <property type="match status" value="1"/>
</dbReference>
<dbReference type="InterPro" id="IPR036249">
    <property type="entry name" value="Thioredoxin-like_sf"/>
</dbReference>
<gene>
    <name evidence="3" type="ORF">P0Y53_00975</name>
</gene>
<evidence type="ECO:0000313" key="4">
    <source>
        <dbReference type="Proteomes" id="UP001220610"/>
    </source>
</evidence>
<evidence type="ECO:0000259" key="2">
    <source>
        <dbReference type="PROSITE" id="PS51352"/>
    </source>
</evidence>
<feature type="domain" description="Thioredoxin" evidence="2">
    <location>
        <begin position="27"/>
        <end position="181"/>
    </location>
</feature>
<feature type="chain" id="PRO_5042605202" evidence="1">
    <location>
        <begin position="20"/>
        <end position="443"/>
    </location>
</feature>
<dbReference type="InterPro" id="IPR050553">
    <property type="entry name" value="Thioredoxin_ResA/DsbE_sf"/>
</dbReference>
<accession>A0AAJ5WTV4</accession>